<evidence type="ECO:0000313" key="10">
    <source>
        <dbReference type="Proteomes" id="UP000626092"/>
    </source>
</evidence>
<dbReference type="GO" id="GO:0046872">
    <property type="term" value="F:metal ion binding"/>
    <property type="evidence" value="ECO:0007669"/>
    <property type="project" value="UniProtKB-KW"/>
</dbReference>
<feature type="compositionally biased region" description="Basic and acidic residues" evidence="6">
    <location>
        <begin position="47"/>
        <end position="68"/>
    </location>
</feature>
<feature type="region of interest" description="Disordered" evidence="6">
    <location>
        <begin position="750"/>
        <end position="776"/>
    </location>
</feature>
<feature type="region of interest" description="Disordered" evidence="6">
    <location>
        <begin position="793"/>
        <end position="816"/>
    </location>
</feature>
<dbReference type="GO" id="GO:0003712">
    <property type="term" value="F:transcription coregulator activity"/>
    <property type="evidence" value="ECO:0007669"/>
    <property type="project" value="TreeGrafter"/>
</dbReference>
<dbReference type="GO" id="GO:0006357">
    <property type="term" value="P:regulation of transcription by RNA polymerase II"/>
    <property type="evidence" value="ECO:0007669"/>
    <property type="project" value="TreeGrafter"/>
</dbReference>
<comment type="caution">
    <text evidence="5">Lacks conserved residue(s) required for the propagation of feature annotation.</text>
</comment>
<sequence>MEENEALPDHLRCKRTDGRQWRCKRRVTEGKKLCEVHHIQGRHRQNKEKVPESLKLKRERNKGKDQDVGVDEREGIIKGFKRERKEGKSRPGAAKRRRKTVGVSEALDGALRKMRLRKGDLQLELIRVFLKRQVEKRKERELIKNGGCEREFTRELPYGLMEISPAFSPGFSEQIMNNASPSCDVKLGIDLNSSPRRCFRSKNIEPIPISTMQIVPFASNVAKLRKVKKKKCHWCRKSGFRTIVKCLSCKKEHFCTDCIDARLYVIQEVKLACPVCLGTCSCRACLTNQSKDDEQKDQCKNEKRVDKIQHLQYLIYMLLPVLEQINREQSIELELEAKLKGCAISQVQIQQDEFSCNKLRCCNNCQTSVVDFHRSCRNCSYILCLSCSEIFRGSSSRVMKAFISKCSNRSKPCKSGDKLQSKAKKISSSRQESARRFRASPTTSPKWKACNDNGGIICPPLAFGGCGDGILDLSCVLPFSWTKELELSAKELICSYCSPEAQDASSCCSLCKDNKACKRKVLQGGASREDLDKFLYCPSAKNLCDENLGHFQKHWGEGQPVIVRRVVKSRHDLSWDPVVMFSTYLEKSSNRSQSDKEAGKATNCLDWCEIEICRKQLFMGSLEGRSHANMRYELLKLKFWLSSYLLQEQFPDHYAEIIRALPLQEYLNPVSGLLNLVANLPKDTANPSLGPGLYISFGCPDDLMQPDFLTKLSYDSHDVVNILVHTTDVPISSEQLTKIKNLMKCCRSQDNNTGSNTREKTGGEEKSSVLSGNTEESSMHDIMEEGLCLPNGAHNMNMSDVEGHDSESESESEASIICSGITQSSEDSDDQNFFRDQSKSSNFCAEQQGADSCGAQWDIFRRQDVPKLLEYLSRHSNEFSHTYSFPQSVIHPILDQRFYLDVTHKTRLKEEFNIEPWTFKQNLGEAVMIPAGCPYQIRKLKSCVNVILDFISPENATECINLIDKLRLLPVHHKARKNMLEVKKMTLGSLSAAVKEMSNLNGALAGRAGNPGIRLLSEEWKDFKLRVMGQALIKHFIGDWTSTFLWLDHWRPSHFPRIWVIGLVECEGALMGFSSHGVLLFYGVEIFPTNHIIMSWMCVKASSCNHQISECRIGYVLLCFCSGRCPSEAVLLGYESY</sequence>
<dbReference type="SUPFAM" id="SSF51197">
    <property type="entry name" value="Clavaminate synthase-like"/>
    <property type="match status" value="1"/>
</dbReference>
<dbReference type="PANTHER" id="PTHR12549:SF42">
    <property type="entry name" value="LYSINE-SPECIFIC DEMETHYLASE JMJ28"/>
    <property type="match status" value="1"/>
</dbReference>
<organism evidence="9 10">
    <name type="scientific">Rhododendron simsii</name>
    <name type="common">Sims's rhododendron</name>
    <dbReference type="NCBI Taxonomy" id="118357"/>
    <lineage>
        <taxon>Eukaryota</taxon>
        <taxon>Viridiplantae</taxon>
        <taxon>Streptophyta</taxon>
        <taxon>Embryophyta</taxon>
        <taxon>Tracheophyta</taxon>
        <taxon>Spermatophyta</taxon>
        <taxon>Magnoliopsida</taxon>
        <taxon>eudicotyledons</taxon>
        <taxon>Gunneridae</taxon>
        <taxon>Pentapetalae</taxon>
        <taxon>asterids</taxon>
        <taxon>Ericales</taxon>
        <taxon>Ericaceae</taxon>
        <taxon>Ericoideae</taxon>
        <taxon>Rhodoreae</taxon>
        <taxon>Rhododendron</taxon>
    </lineage>
</organism>
<keyword evidence="4" id="KW-0539">Nucleus</keyword>
<feature type="region of interest" description="Disordered" evidence="6">
    <location>
        <begin position="81"/>
        <end position="101"/>
    </location>
</feature>
<dbReference type="PROSITE" id="PS51667">
    <property type="entry name" value="WRC"/>
    <property type="match status" value="1"/>
</dbReference>
<evidence type="ECO:0000256" key="6">
    <source>
        <dbReference type="SAM" id="MobiDB-lite"/>
    </source>
</evidence>
<name>A0A834G7E1_RHOSS</name>
<evidence type="ECO:0000256" key="3">
    <source>
        <dbReference type="ARBA" id="ARBA00022723"/>
    </source>
</evidence>
<dbReference type="InterPro" id="IPR003347">
    <property type="entry name" value="JmjC_dom"/>
</dbReference>
<feature type="region of interest" description="Disordered" evidence="6">
    <location>
        <begin position="425"/>
        <end position="445"/>
    </location>
</feature>
<evidence type="ECO:0000313" key="9">
    <source>
        <dbReference type="EMBL" id="KAF7121338.1"/>
    </source>
</evidence>
<dbReference type="PROSITE" id="PS51184">
    <property type="entry name" value="JMJC"/>
    <property type="match status" value="1"/>
</dbReference>
<dbReference type="InterPro" id="IPR045109">
    <property type="entry name" value="LSDs-like"/>
</dbReference>
<dbReference type="SMART" id="SM00558">
    <property type="entry name" value="JmjC"/>
    <property type="match status" value="1"/>
</dbReference>
<keyword evidence="10" id="KW-1185">Reference proteome</keyword>
<evidence type="ECO:0000259" key="8">
    <source>
        <dbReference type="PROSITE" id="PS51667"/>
    </source>
</evidence>
<keyword evidence="3" id="KW-0479">Metal-binding</keyword>
<comment type="subcellular location">
    <subcellularLocation>
        <location evidence="1">Nucleus</location>
    </subcellularLocation>
</comment>
<dbReference type="GO" id="GO:0032454">
    <property type="term" value="F:histone H3K9 demethylase activity"/>
    <property type="evidence" value="ECO:0007669"/>
    <property type="project" value="InterPro"/>
</dbReference>
<proteinExistence type="inferred from homology"/>
<feature type="domain" description="WRC" evidence="8">
    <location>
        <begin position="7"/>
        <end position="51"/>
    </location>
</feature>
<feature type="compositionally biased region" description="Basic and acidic residues" evidence="6">
    <location>
        <begin position="757"/>
        <end position="767"/>
    </location>
</feature>
<dbReference type="GO" id="GO:0000118">
    <property type="term" value="C:histone deacetylase complex"/>
    <property type="evidence" value="ECO:0007669"/>
    <property type="project" value="TreeGrafter"/>
</dbReference>
<protein>
    <recommendedName>
        <fullName evidence="11">Lysine-specific demethylase JMJ25</fullName>
    </recommendedName>
</protein>
<dbReference type="PANTHER" id="PTHR12549">
    <property type="entry name" value="JMJC DOMAIN-CONTAINING HISTONE DEMETHYLATION PROTEIN"/>
    <property type="match status" value="1"/>
</dbReference>
<dbReference type="EMBL" id="WJXA01000013">
    <property type="protein sequence ID" value="KAF7121338.1"/>
    <property type="molecule type" value="Genomic_DNA"/>
</dbReference>
<dbReference type="AlphaFoldDB" id="A0A834G7E1"/>
<dbReference type="Gene3D" id="2.60.120.650">
    <property type="entry name" value="Cupin"/>
    <property type="match status" value="1"/>
</dbReference>
<dbReference type="OrthoDB" id="1667110at2759"/>
<dbReference type="GO" id="GO:0000785">
    <property type="term" value="C:chromatin"/>
    <property type="evidence" value="ECO:0007669"/>
    <property type="project" value="TreeGrafter"/>
</dbReference>
<comment type="similarity">
    <text evidence="2">Belongs to the JARID1 histone demethylase family.</text>
</comment>
<dbReference type="GO" id="GO:0031490">
    <property type="term" value="F:chromatin DNA binding"/>
    <property type="evidence" value="ECO:0007669"/>
    <property type="project" value="TreeGrafter"/>
</dbReference>
<evidence type="ECO:0000256" key="2">
    <source>
        <dbReference type="ARBA" id="ARBA00006801"/>
    </source>
</evidence>
<evidence type="ECO:0000256" key="4">
    <source>
        <dbReference type="ARBA" id="ARBA00023242"/>
    </source>
</evidence>
<feature type="region of interest" description="Disordered" evidence="6">
    <location>
        <begin position="40"/>
        <end position="68"/>
    </location>
</feature>
<dbReference type="Proteomes" id="UP000626092">
    <property type="component" value="Unassembled WGS sequence"/>
</dbReference>
<reference evidence="9" key="1">
    <citation type="submission" date="2019-11" db="EMBL/GenBank/DDBJ databases">
        <authorList>
            <person name="Liu Y."/>
            <person name="Hou J."/>
            <person name="Li T.-Q."/>
            <person name="Guan C.-H."/>
            <person name="Wu X."/>
            <person name="Wu H.-Z."/>
            <person name="Ling F."/>
            <person name="Zhang R."/>
            <person name="Shi X.-G."/>
            <person name="Ren J.-P."/>
            <person name="Chen E.-F."/>
            <person name="Sun J.-M."/>
        </authorList>
    </citation>
    <scope>NUCLEOTIDE SEQUENCE</scope>
    <source>
        <strain evidence="9">Adult_tree_wgs_1</strain>
        <tissue evidence="9">Leaves</tissue>
    </source>
</reference>
<dbReference type="Pfam" id="PF08879">
    <property type="entry name" value="WRC"/>
    <property type="match status" value="1"/>
</dbReference>
<dbReference type="Pfam" id="PF02373">
    <property type="entry name" value="JmjC"/>
    <property type="match status" value="1"/>
</dbReference>
<evidence type="ECO:0000256" key="5">
    <source>
        <dbReference type="PROSITE-ProRule" id="PRU01002"/>
    </source>
</evidence>
<accession>A0A834G7E1</accession>
<feature type="domain" description="JmjC" evidence="7">
    <location>
        <begin position="669"/>
        <end position="967"/>
    </location>
</feature>
<comment type="caution">
    <text evidence="9">The sequence shown here is derived from an EMBL/GenBank/DDBJ whole genome shotgun (WGS) entry which is preliminary data.</text>
</comment>
<gene>
    <name evidence="9" type="ORF">RHSIM_Rhsim13G0169100</name>
</gene>
<evidence type="ECO:0000256" key="1">
    <source>
        <dbReference type="ARBA" id="ARBA00004123"/>
    </source>
</evidence>
<evidence type="ECO:0008006" key="11">
    <source>
        <dbReference type="Google" id="ProtNLM"/>
    </source>
</evidence>
<evidence type="ECO:0000259" key="7">
    <source>
        <dbReference type="PROSITE" id="PS51184"/>
    </source>
</evidence>
<dbReference type="InterPro" id="IPR014977">
    <property type="entry name" value="WRC_dom"/>
</dbReference>